<keyword evidence="3" id="KW-1185">Reference proteome</keyword>
<reference evidence="3" key="1">
    <citation type="submission" date="2012-03" db="EMBL/GenBank/DDBJ databases">
        <title>Fervidicoccus fontis complete genome analysis confirms its distinct phylogenetic position and predicts its environmental function.</title>
        <authorList>
            <person name="Lebedinsky A.V."/>
            <person name="Mardanov A.V."/>
            <person name="Gumerov V.M."/>
            <person name="Beletsky A.V."/>
            <person name="Kublanov I.V."/>
            <person name="Perevalova A.A."/>
            <person name="Bonch-Osmolovskaya E.A."/>
            <person name="Ravin N.V."/>
            <person name="Skryabin K.G."/>
        </authorList>
    </citation>
    <scope>NUCLEOTIDE SEQUENCE [LARGE SCALE GENOMIC DNA]</scope>
    <source>
        <strain evidence="3">DSM 19380 / VKM B-2539 / Kam940</strain>
    </source>
</reference>
<evidence type="ECO:0000259" key="1">
    <source>
        <dbReference type="Pfam" id="PF00881"/>
    </source>
</evidence>
<accession>I0A1E6</accession>
<gene>
    <name evidence="2" type="ordered locus">FFONT_0815</name>
</gene>
<feature type="domain" description="Nitroreductase" evidence="1">
    <location>
        <begin position="7"/>
        <end position="191"/>
    </location>
</feature>
<dbReference type="Pfam" id="PF00881">
    <property type="entry name" value="Nitroreductase"/>
    <property type="match status" value="1"/>
</dbReference>
<sequence>MSLEEAILNRSSKRSFKKDPLKFEHLSIILWSAQGLVESKKQGLAKRVAPSAGATYPFEVFVAIGENSICEGPQIISGIYKYISEEHSIKLKLEGDKRDDLARAAYSQNSIVQAPISIILVAKYEITTQVYGDRGIRYVHFEAGHIGQNIYLMATALGLGTVAIGAFDDDAVSEVLHLEKEEKPLYIFPIGFPKSISKRSFDLF</sequence>
<dbReference type="CDD" id="cd02142">
    <property type="entry name" value="McbC_SagB-like_oxidoreductase"/>
    <property type="match status" value="1"/>
</dbReference>
<dbReference type="Gene3D" id="3.40.109.10">
    <property type="entry name" value="NADH Oxidase"/>
    <property type="match status" value="1"/>
</dbReference>
<protein>
    <submittedName>
        <fullName evidence="2">Nadh oxidase (Noxc)</fullName>
    </submittedName>
</protein>
<dbReference type="InterPro" id="IPR052544">
    <property type="entry name" value="Bacteriocin_Proc_Enz"/>
</dbReference>
<dbReference type="RefSeq" id="WP_014557952.1">
    <property type="nucleotide sequence ID" value="NC_017461.1"/>
</dbReference>
<proteinExistence type="predicted"/>
<dbReference type="PANTHER" id="PTHR43745">
    <property type="entry name" value="NITROREDUCTASE MJ1384-RELATED"/>
    <property type="match status" value="1"/>
</dbReference>
<evidence type="ECO:0000313" key="3">
    <source>
        <dbReference type="Proteomes" id="UP000007391"/>
    </source>
</evidence>
<dbReference type="NCBIfam" id="TIGR03605">
    <property type="entry name" value="antibiot_sagB"/>
    <property type="match status" value="1"/>
</dbReference>
<dbReference type="InterPro" id="IPR000415">
    <property type="entry name" value="Nitroreductase-like"/>
</dbReference>
<dbReference type="InParanoid" id="I0A1E6"/>
<name>I0A1E6_FERFK</name>
<reference evidence="2 3" key="2">
    <citation type="journal article" date="2014" name="Extremophiles">
        <title>Analysis of the complete genome of Fervidococcus fontis confirms the distinct phylogenetic position of the order Fervidicoccales and suggests its environmental function.</title>
        <authorList>
            <person name="Lebedinsky A.V."/>
            <person name="Mardanov A.V."/>
            <person name="Kublanov I.V."/>
            <person name="Gumerov V.M."/>
            <person name="Beletsky A.V."/>
            <person name="Perevalova A.A."/>
            <person name="Bidzhieva S.Kh."/>
            <person name="Bonch-Osmolovskaya E.A."/>
            <person name="Skryabin K.G."/>
            <person name="Ravin N.V."/>
        </authorList>
    </citation>
    <scope>NUCLEOTIDE SEQUENCE [LARGE SCALE GENOMIC DNA]</scope>
    <source>
        <strain evidence="3">DSM 19380 / VKM B-2539 / Kam940</strain>
    </source>
</reference>
<organism evidence="2 3">
    <name type="scientific">Fervidicoccus fontis (strain DSM 19380 / JCM 18336 / VKM B-2539 / Kam940)</name>
    <dbReference type="NCBI Taxonomy" id="1163730"/>
    <lineage>
        <taxon>Archaea</taxon>
        <taxon>Thermoproteota</taxon>
        <taxon>Thermoprotei</taxon>
        <taxon>Fervidicoccales</taxon>
        <taxon>Fervidicoccaceae</taxon>
        <taxon>Fervidicoccus</taxon>
    </lineage>
</organism>
<dbReference type="AlphaFoldDB" id="I0A1E6"/>
<dbReference type="STRING" id="1163730.FFONT_0815"/>
<dbReference type="InterPro" id="IPR020051">
    <property type="entry name" value="SagB-type_dehydrogenase"/>
</dbReference>
<dbReference type="KEGG" id="ffo:FFONT_0815"/>
<dbReference type="Proteomes" id="UP000007391">
    <property type="component" value="Chromosome"/>
</dbReference>
<dbReference type="InterPro" id="IPR029479">
    <property type="entry name" value="Nitroreductase"/>
</dbReference>
<dbReference type="PANTHER" id="PTHR43745:SF2">
    <property type="entry name" value="NITROREDUCTASE MJ1384-RELATED"/>
    <property type="match status" value="1"/>
</dbReference>
<dbReference type="EMBL" id="CP003423">
    <property type="protein sequence ID" value="AFH42803.1"/>
    <property type="molecule type" value="Genomic_DNA"/>
</dbReference>
<dbReference type="GeneID" id="12449899"/>
<dbReference type="GO" id="GO:0016491">
    <property type="term" value="F:oxidoreductase activity"/>
    <property type="evidence" value="ECO:0007669"/>
    <property type="project" value="InterPro"/>
</dbReference>
<dbReference type="HOGENOM" id="CLU_059362_3_1_2"/>
<dbReference type="eggNOG" id="arCOG00288">
    <property type="taxonomic scope" value="Archaea"/>
</dbReference>
<dbReference type="SUPFAM" id="SSF55469">
    <property type="entry name" value="FMN-dependent nitroreductase-like"/>
    <property type="match status" value="1"/>
</dbReference>
<evidence type="ECO:0000313" key="2">
    <source>
        <dbReference type="EMBL" id="AFH42803.1"/>
    </source>
</evidence>